<sequence>MGMAARRRFTKPEPATTSPSPRLHMPCWLRLWVVLLTLLLSPSHACSAKYTGISEEGKCRYDLTSIATLSCVRPDGVWRPPSDTCCSALLYAIDQVPGSDVSGACCLCRYLKERVGPPKLATTYIMCNGEDKHIVTKWSSFPIKKCLDECGQATISSLGIEHEDTPGVQAQGTINEGKEHVSGIGQTHATTKVIWVAVVVFIVILIWLICFSNFRRSFKATENASEPRSGRRRSVGSSSSAKRKEKRLSSST</sequence>
<keyword evidence="3" id="KW-0732">Signal</keyword>
<keyword evidence="2" id="KW-0472">Membrane</keyword>
<proteinExistence type="predicted"/>
<feature type="region of interest" description="Disordered" evidence="1">
    <location>
        <begin position="1"/>
        <end position="20"/>
    </location>
</feature>
<feature type="signal peptide" evidence="3">
    <location>
        <begin position="1"/>
        <end position="45"/>
    </location>
</feature>
<feature type="region of interest" description="Disordered" evidence="1">
    <location>
        <begin position="221"/>
        <end position="252"/>
    </location>
</feature>
<feature type="chain" id="PRO_5035741036" evidence="3">
    <location>
        <begin position="46"/>
        <end position="252"/>
    </location>
</feature>
<dbReference type="OrthoDB" id="692088at2759"/>
<gene>
    <name evidence="4" type="ORF">PVAP13_3KG031900</name>
</gene>
<evidence type="ECO:0000256" key="1">
    <source>
        <dbReference type="SAM" id="MobiDB-lite"/>
    </source>
</evidence>
<comment type="caution">
    <text evidence="4">The sequence shown here is derived from an EMBL/GenBank/DDBJ whole genome shotgun (WGS) entry which is preliminary data.</text>
</comment>
<keyword evidence="2" id="KW-1133">Transmembrane helix</keyword>
<evidence type="ECO:0000256" key="3">
    <source>
        <dbReference type="SAM" id="SignalP"/>
    </source>
</evidence>
<evidence type="ECO:0000256" key="2">
    <source>
        <dbReference type="SAM" id="Phobius"/>
    </source>
</evidence>
<accession>A0A8T0UM26</accession>
<evidence type="ECO:0000313" key="5">
    <source>
        <dbReference type="Proteomes" id="UP000823388"/>
    </source>
</evidence>
<dbReference type="AlphaFoldDB" id="A0A8T0UM26"/>
<reference evidence="4" key="1">
    <citation type="submission" date="2020-05" db="EMBL/GenBank/DDBJ databases">
        <title>WGS assembly of Panicum virgatum.</title>
        <authorList>
            <person name="Lovell J.T."/>
            <person name="Jenkins J."/>
            <person name="Shu S."/>
            <person name="Juenger T.E."/>
            <person name="Schmutz J."/>
        </authorList>
    </citation>
    <scope>NUCLEOTIDE SEQUENCE</scope>
    <source>
        <strain evidence="4">AP13</strain>
    </source>
</reference>
<dbReference type="EMBL" id="CM029041">
    <property type="protein sequence ID" value="KAG2623045.1"/>
    <property type="molecule type" value="Genomic_DNA"/>
</dbReference>
<keyword evidence="5" id="KW-1185">Reference proteome</keyword>
<dbReference type="Proteomes" id="UP000823388">
    <property type="component" value="Chromosome 3K"/>
</dbReference>
<feature type="transmembrane region" description="Helical" evidence="2">
    <location>
        <begin position="193"/>
        <end position="211"/>
    </location>
</feature>
<keyword evidence="2" id="KW-0812">Transmembrane</keyword>
<organism evidence="4 5">
    <name type="scientific">Panicum virgatum</name>
    <name type="common">Blackwell switchgrass</name>
    <dbReference type="NCBI Taxonomy" id="38727"/>
    <lineage>
        <taxon>Eukaryota</taxon>
        <taxon>Viridiplantae</taxon>
        <taxon>Streptophyta</taxon>
        <taxon>Embryophyta</taxon>
        <taxon>Tracheophyta</taxon>
        <taxon>Spermatophyta</taxon>
        <taxon>Magnoliopsida</taxon>
        <taxon>Liliopsida</taxon>
        <taxon>Poales</taxon>
        <taxon>Poaceae</taxon>
        <taxon>PACMAD clade</taxon>
        <taxon>Panicoideae</taxon>
        <taxon>Panicodae</taxon>
        <taxon>Paniceae</taxon>
        <taxon>Panicinae</taxon>
        <taxon>Panicum</taxon>
        <taxon>Panicum sect. Hiantes</taxon>
    </lineage>
</organism>
<protein>
    <submittedName>
        <fullName evidence="4">Uncharacterized protein</fullName>
    </submittedName>
</protein>
<evidence type="ECO:0000313" key="4">
    <source>
        <dbReference type="EMBL" id="KAG2623045.1"/>
    </source>
</evidence>
<name>A0A8T0UM26_PANVG</name>